<dbReference type="InterPro" id="IPR018639">
    <property type="entry name" value="DUF2062"/>
</dbReference>
<proteinExistence type="predicted"/>
<keyword evidence="4" id="KW-1185">Reference proteome</keyword>
<keyword evidence="1" id="KW-0472">Membrane</keyword>
<accession>A0ABP9L9T2</accession>
<gene>
    <name evidence="3" type="ORF">GCM10023209_20950</name>
</gene>
<organism evidence="3 4">
    <name type="scientific">[Roseibacterium] beibuensis</name>
    <dbReference type="NCBI Taxonomy" id="1193142"/>
    <lineage>
        <taxon>Bacteria</taxon>
        <taxon>Pseudomonadati</taxon>
        <taxon>Pseudomonadota</taxon>
        <taxon>Alphaproteobacteria</taxon>
        <taxon>Rhodobacterales</taxon>
        <taxon>Roseobacteraceae</taxon>
        <taxon>Roseicyclus</taxon>
    </lineage>
</organism>
<keyword evidence="1" id="KW-1133">Transmembrane helix</keyword>
<sequence length="198" mass="22041">MVEAFWPRGGWGRAFQYVQHRVRRLPGTPEQIARGVFAGAFTIFTPFFGLHFVVAAILAKVMRGSILAALLATFLGNPLTYVPIAIISLQTGHFFLGTSPRGEVDESIFAKFGGAAGDLWHNMIAVFTPAQAHWGDLRIFYNDVFFPWMVGGIAPGLICALTCYYVSVTVIRAYQKRRAAKLRKKMEKLSRQAEVERG</sequence>
<feature type="transmembrane region" description="Helical" evidence="1">
    <location>
        <begin position="36"/>
        <end position="59"/>
    </location>
</feature>
<evidence type="ECO:0000259" key="2">
    <source>
        <dbReference type="Pfam" id="PF09835"/>
    </source>
</evidence>
<dbReference type="RefSeq" id="WP_259554024.1">
    <property type="nucleotide sequence ID" value="NZ_BAABHW010000002.1"/>
</dbReference>
<feature type="domain" description="DUF2062" evidence="2">
    <location>
        <begin position="13"/>
        <end position="179"/>
    </location>
</feature>
<evidence type="ECO:0000313" key="4">
    <source>
        <dbReference type="Proteomes" id="UP001499910"/>
    </source>
</evidence>
<dbReference type="Pfam" id="PF09835">
    <property type="entry name" value="DUF2062"/>
    <property type="match status" value="1"/>
</dbReference>
<comment type="caution">
    <text evidence="3">The sequence shown here is derived from an EMBL/GenBank/DDBJ whole genome shotgun (WGS) entry which is preliminary data.</text>
</comment>
<dbReference type="Proteomes" id="UP001499910">
    <property type="component" value="Unassembled WGS sequence"/>
</dbReference>
<feature type="transmembrane region" description="Helical" evidence="1">
    <location>
        <begin position="145"/>
        <end position="174"/>
    </location>
</feature>
<evidence type="ECO:0000313" key="3">
    <source>
        <dbReference type="EMBL" id="GAA5074140.1"/>
    </source>
</evidence>
<evidence type="ECO:0000256" key="1">
    <source>
        <dbReference type="SAM" id="Phobius"/>
    </source>
</evidence>
<protein>
    <submittedName>
        <fullName evidence="3">DUF2062 domain-containing protein</fullName>
    </submittedName>
</protein>
<reference evidence="4" key="1">
    <citation type="journal article" date="2019" name="Int. J. Syst. Evol. Microbiol.">
        <title>The Global Catalogue of Microorganisms (GCM) 10K type strain sequencing project: providing services to taxonomists for standard genome sequencing and annotation.</title>
        <authorList>
            <consortium name="The Broad Institute Genomics Platform"/>
            <consortium name="The Broad Institute Genome Sequencing Center for Infectious Disease"/>
            <person name="Wu L."/>
            <person name="Ma J."/>
        </authorList>
    </citation>
    <scope>NUCLEOTIDE SEQUENCE [LARGE SCALE GENOMIC DNA]</scope>
    <source>
        <strain evidence="4">JCM 18015</strain>
    </source>
</reference>
<dbReference type="PANTHER" id="PTHR40547:SF1">
    <property type="entry name" value="SLL0298 PROTEIN"/>
    <property type="match status" value="1"/>
</dbReference>
<dbReference type="EMBL" id="BAABHW010000002">
    <property type="protein sequence ID" value="GAA5074140.1"/>
    <property type="molecule type" value="Genomic_DNA"/>
</dbReference>
<feature type="transmembrane region" description="Helical" evidence="1">
    <location>
        <begin position="66"/>
        <end position="89"/>
    </location>
</feature>
<dbReference type="PANTHER" id="PTHR40547">
    <property type="entry name" value="SLL0298 PROTEIN"/>
    <property type="match status" value="1"/>
</dbReference>
<keyword evidence="1" id="KW-0812">Transmembrane</keyword>
<name>A0ABP9L9T2_9RHOB</name>